<evidence type="ECO:0000256" key="2">
    <source>
        <dbReference type="ARBA" id="ARBA00005992"/>
    </source>
</evidence>
<keyword evidence="6 7" id="KW-0961">Cell wall biogenesis/degradation</keyword>
<evidence type="ECO:0000259" key="9">
    <source>
        <dbReference type="PROSITE" id="PS52029"/>
    </source>
</evidence>
<dbReference type="PANTHER" id="PTHR36699:SF1">
    <property type="entry name" value="L,D-TRANSPEPTIDASE YAFK-RELATED"/>
    <property type="match status" value="1"/>
</dbReference>
<gene>
    <name evidence="10" type="ordered locus">Daes_2506</name>
</gene>
<dbReference type="EMBL" id="CP002431">
    <property type="protein sequence ID" value="ADU63509.1"/>
    <property type="molecule type" value="Genomic_DNA"/>
</dbReference>
<dbReference type="Pfam" id="PF24125">
    <property type="entry name" value="Cds6_C"/>
    <property type="match status" value="2"/>
</dbReference>
<dbReference type="InterPro" id="IPR038063">
    <property type="entry name" value="Transpep_catalytic_dom"/>
</dbReference>
<dbReference type="SUPFAM" id="SSF141523">
    <property type="entry name" value="L,D-transpeptidase catalytic domain-like"/>
    <property type="match status" value="1"/>
</dbReference>
<accession>E6VV01</accession>
<feature type="active site" description="Proton donor/acceptor" evidence="7">
    <location>
        <position position="127"/>
    </location>
</feature>
<keyword evidence="11" id="KW-1185">Reference proteome</keyword>
<keyword evidence="5 7" id="KW-0573">Peptidoglycan synthesis</keyword>
<dbReference type="eggNOG" id="COG3034">
    <property type="taxonomic scope" value="Bacteria"/>
</dbReference>
<sequence precursor="true">MRVLVIVLAYILCSIPAQAEGWVPTLTSHAYGPPRLVAVDKTAQTLIMLERQSPLREIRRFPCTTGQADGDKRVEGDLRTPEGVYFVGHRIKRKLEWGLYGDIAYALNYPNPVDRIKGKTGGGIWIHGRGKEFVPRDTQGCVALKVPDMRDVAREIAYGTPVVIADGLSWTQDPGGQDAVAETLASQLRQWASDWEGRGEAFFSHYDPVLMSLSEQYGFSTFAAHKRTVFSKKPWIHVMVDNIHAVPGPDYWVTWFDQYYRTPGLATNTGKRFYWKQDAEGRWRIVGREYTPASEDLTDKYVAAKTGELRVLVDAWRTAWLGMDLKAYRAFYAEQAVQDERKGATLIAEHKKTLWARTAPVTLDVDDFRVKPHPSGFEVAFLQTFADEGGYSDIGLKTLILTPNGSTWKIDSEEWKRAR</sequence>
<dbReference type="HOGENOM" id="CLU_024379_0_0_7"/>
<evidence type="ECO:0000256" key="5">
    <source>
        <dbReference type="ARBA" id="ARBA00022984"/>
    </source>
</evidence>
<reference evidence="10 11" key="2">
    <citation type="journal article" date="2014" name="Genome Announc.">
        <title>Complete Genome Sequence of the Subsurface, Mesophilic Sulfate-Reducing Bacterium Desulfovibrio aespoeensis Aspo-2.</title>
        <authorList>
            <person name="Pedersen K."/>
            <person name="Bengtsson A."/>
            <person name="Edlund J."/>
            <person name="Rabe L."/>
            <person name="Hazen T."/>
            <person name="Chakraborty R."/>
            <person name="Goodwin L."/>
            <person name="Shapiro N."/>
        </authorList>
    </citation>
    <scope>NUCLEOTIDE SEQUENCE [LARGE SCALE GENOMIC DNA]</scope>
    <source>
        <strain evidence="11">ATCC 700646 / DSM 10631 / Aspo-2</strain>
    </source>
</reference>
<dbReference type="UniPathway" id="UPA00219"/>
<dbReference type="InterPro" id="IPR056203">
    <property type="entry name" value="Cds6_C"/>
</dbReference>
<evidence type="ECO:0000256" key="4">
    <source>
        <dbReference type="ARBA" id="ARBA00022960"/>
    </source>
</evidence>
<evidence type="ECO:0000313" key="11">
    <source>
        <dbReference type="Proteomes" id="UP000002191"/>
    </source>
</evidence>
<dbReference type="GO" id="GO:0004180">
    <property type="term" value="F:carboxypeptidase activity"/>
    <property type="evidence" value="ECO:0007669"/>
    <property type="project" value="UniProtKB-ARBA"/>
</dbReference>
<dbReference type="AlphaFoldDB" id="E6VV01"/>
<dbReference type="Gene3D" id="3.10.450.50">
    <property type="match status" value="1"/>
</dbReference>
<dbReference type="CDD" id="cd16913">
    <property type="entry name" value="YkuD_like"/>
    <property type="match status" value="1"/>
</dbReference>
<dbReference type="PROSITE" id="PS52029">
    <property type="entry name" value="LD_TPASE"/>
    <property type="match status" value="1"/>
</dbReference>
<dbReference type="KEGG" id="das:Daes_2506"/>
<feature type="chain" id="PRO_5003214069" evidence="8">
    <location>
        <begin position="20"/>
        <end position="419"/>
    </location>
</feature>
<proteinExistence type="inferred from homology"/>
<dbReference type="GO" id="GO:0009252">
    <property type="term" value="P:peptidoglycan biosynthetic process"/>
    <property type="evidence" value="ECO:0007669"/>
    <property type="project" value="UniProtKB-UniPathway"/>
</dbReference>
<dbReference type="GO" id="GO:0008360">
    <property type="term" value="P:regulation of cell shape"/>
    <property type="evidence" value="ECO:0007669"/>
    <property type="project" value="UniProtKB-UniRule"/>
</dbReference>
<reference evidence="11" key="1">
    <citation type="submission" date="2010-12" db="EMBL/GenBank/DDBJ databases">
        <title>Complete sequence of Desulfovibrio aespoeensis Aspo-2.</title>
        <authorList>
            <consortium name="US DOE Joint Genome Institute"/>
            <person name="Lucas S."/>
            <person name="Copeland A."/>
            <person name="Lapidus A."/>
            <person name="Cheng J.-F."/>
            <person name="Goodwin L."/>
            <person name="Pitluck S."/>
            <person name="Chertkov O."/>
            <person name="Misra M."/>
            <person name="Detter J.C."/>
            <person name="Han C."/>
            <person name="Tapia R."/>
            <person name="Land M."/>
            <person name="Hauser L."/>
            <person name="Kyrpides N."/>
            <person name="Ivanova N."/>
            <person name="Ovchinnikova G."/>
            <person name="Pedersen K."/>
            <person name="Jagevall S."/>
            <person name="Hazen T."/>
            <person name="Woyke T."/>
        </authorList>
    </citation>
    <scope>NUCLEOTIDE SEQUENCE [LARGE SCALE GENOMIC DNA]</scope>
    <source>
        <strain evidence="11">ATCC 700646 / DSM 10631 / Aspo-2</strain>
    </source>
</reference>
<keyword evidence="4 7" id="KW-0133">Cell shape</keyword>
<evidence type="ECO:0000256" key="6">
    <source>
        <dbReference type="ARBA" id="ARBA00023316"/>
    </source>
</evidence>
<dbReference type="PANTHER" id="PTHR36699">
    <property type="entry name" value="LD-TRANSPEPTIDASE"/>
    <property type="match status" value="1"/>
</dbReference>
<feature type="domain" description="L,D-TPase catalytic" evidence="9">
    <location>
        <begin position="35"/>
        <end position="165"/>
    </location>
</feature>
<dbReference type="Pfam" id="PF03734">
    <property type="entry name" value="YkuD"/>
    <property type="match status" value="1"/>
</dbReference>
<evidence type="ECO:0000313" key="10">
    <source>
        <dbReference type="EMBL" id="ADU63509.1"/>
    </source>
</evidence>
<evidence type="ECO:0000256" key="7">
    <source>
        <dbReference type="PROSITE-ProRule" id="PRU01373"/>
    </source>
</evidence>
<feature type="signal peptide" evidence="8">
    <location>
        <begin position="1"/>
        <end position="19"/>
    </location>
</feature>
<keyword evidence="3" id="KW-0808">Transferase</keyword>
<dbReference type="GO" id="GO:0071555">
    <property type="term" value="P:cell wall organization"/>
    <property type="evidence" value="ECO:0007669"/>
    <property type="project" value="UniProtKB-UniRule"/>
</dbReference>
<dbReference type="STRING" id="643562.Daes_2506"/>
<dbReference type="Proteomes" id="UP000002191">
    <property type="component" value="Chromosome"/>
</dbReference>
<dbReference type="SUPFAM" id="SSF54427">
    <property type="entry name" value="NTF2-like"/>
    <property type="match status" value="2"/>
</dbReference>
<comment type="pathway">
    <text evidence="1 7">Cell wall biogenesis; peptidoglycan biosynthesis.</text>
</comment>
<dbReference type="InterPro" id="IPR032710">
    <property type="entry name" value="NTF2-like_dom_sf"/>
</dbReference>
<comment type="similarity">
    <text evidence="2">Belongs to the YkuD family.</text>
</comment>
<dbReference type="Gene3D" id="2.40.440.10">
    <property type="entry name" value="L,D-transpeptidase catalytic domain-like"/>
    <property type="match status" value="1"/>
</dbReference>
<dbReference type="RefSeq" id="WP_013515421.1">
    <property type="nucleotide sequence ID" value="NC_014844.1"/>
</dbReference>
<protein>
    <submittedName>
        <fullName evidence="10">ErfK/YbiS/YcfS/YnhG family protein</fullName>
    </submittedName>
</protein>
<organism evidence="10 11">
    <name type="scientific">Pseudodesulfovibrio aespoeensis (strain ATCC 700646 / DSM 10631 / Aspo-2)</name>
    <name type="common">Desulfovibrio aespoeensis</name>
    <dbReference type="NCBI Taxonomy" id="643562"/>
    <lineage>
        <taxon>Bacteria</taxon>
        <taxon>Pseudomonadati</taxon>
        <taxon>Thermodesulfobacteriota</taxon>
        <taxon>Desulfovibrionia</taxon>
        <taxon>Desulfovibrionales</taxon>
        <taxon>Desulfovibrionaceae</taxon>
    </lineage>
</organism>
<evidence type="ECO:0000256" key="8">
    <source>
        <dbReference type="SAM" id="SignalP"/>
    </source>
</evidence>
<keyword evidence="8" id="KW-0732">Signal</keyword>
<dbReference type="InterPro" id="IPR005490">
    <property type="entry name" value="LD_TPept_cat_dom"/>
</dbReference>
<dbReference type="GO" id="GO:0016740">
    <property type="term" value="F:transferase activity"/>
    <property type="evidence" value="ECO:0007669"/>
    <property type="project" value="UniProtKB-KW"/>
</dbReference>
<name>E6VV01_PSEA9</name>
<feature type="active site" description="Nucleophile" evidence="7">
    <location>
        <position position="141"/>
    </location>
</feature>
<dbReference type="OrthoDB" id="9809748at2"/>
<evidence type="ECO:0000256" key="1">
    <source>
        <dbReference type="ARBA" id="ARBA00004752"/>
    </source>
</evidence>
<evidence type="ECO:0000256" key="3">
    <source>
        <dbReference type="ARBA" id="ARBA00022679"/>
    </source>
</evidence>